<evidence type="ECO:0000313" key="1">
    <source>
        <dbReference type="EMBL" id="MFL9927175.1"/>
    </source>
</evidence>
<dbReference type="Proteomes" id="UP001629246">
    <property type="component" value="Unassembled WGS sequence"/>
</dbReference>
<reference evidence="1 2" key="1">
    <citation type="journal article" date="2024" name="Chem. Sci.">
        <title>Discovery of megapolipeptins by genome mining of a Burkholderiales bacteria collection.</title>
        <authorList>
            <person name="Paulo B.S."/>
            <person name="Recchia M.J.J."/>
            <person name="Lee S."/>
            <person name="Fergusson C.H."/>
            <person name="Romanowski S.B."/>
            <person name="Hernandez A."/>
            <person name="Krull N."/>
            <person name="Liu D.Y."/>
            <person name="Cavanagh H."/>
            <person name="Bos A."/>
            <person name="Gray C.A."/>
            <person name="Murphy B.T."/>
            <person name="Linington R.G."/>
            <person name="Eustaquio A.S."/>
        </authorList>
    </citation>
    <scope>NUCLEOTIDE SEQUENCE [LARGE SCALE GENOMIC DNA]</scope>
    <source>
        <strain evidence="1 2">RL21-008-BIB-A</strain>
    </source>
</reference>
<dbReference type="EMBL" id="JAQQFM010000012">
    <property type="protein sequence ID" value="MFL9927175.1"/>
    <property type="molecule type" value="Genomic_DNA"/>
</dbReference>
<evidence type="ECO:0000313" key="2">
    <source>
        <dbReference type="Proteomes" id="UP001629246"/>
    </source>
</evidence>
<organism evidence="1 2">
    <name type="scientific">Herbaspirillum lusitanum</name>
    <dbReference type="NCBI Taxonomy" id="213312"/>
    <lineage>
        <taxon>Bacteria</taxon>
        <taxon>Pseudomonadati</taxon>
        <taxon>Pseudomonadota</taxon>
        <taxon>Betaproteobacteria</taxon>
        <taxon>Burkholderiales</taxon>
        <taxon>Oxalobacteraceae</taxon>
        <taxon>Herbaspirillum</taxon>
    </lineage>
</organism>
<accession>A0ABW9AFH6</accession>
<gene>
    <name evidence="1" type="ORF">PQR62_23080</name>
</gene>
<keyword evidence="2" id="KW-1185">Reference proteome</keyword>
<sequence length="145" mass="16272">MNIGILMLIFSTCVQANTFGGLEHEVNFAPRSAELSAKEIRALVDWKMNAEKTFPEADFYVSAKSNDDMGIDDELAQKRLDQIVLFLKQTNRRLSFVDIDHRRGKYETGQMIDFMNAVLVGVQPACTRTANCGAEEGHPVSDTER</sequence>
<comment type="caution">
    <text evidence="1">The sequence shown here is derived from an EMBL/GenBank/DDBJ whole genome shotgun (WGS) entry which is preliminary data.</text>
</comment>
<name>A0ABW9AFH6_9BURK</name>
<protein>
    <submittedName>
        <fullName evidence="1">Uncharacterized protein</fullName>
    </submittedName>
</protein>
<proteinExistence type="predicted"/>
<dbReference type="RefSeq" id="WP_408160414.1">
    <property type="nucleotide sequence ID" value="NZ_JAQQFM010000012.1"/>
</dbReference>